<feature type="compositionally biased region" description="Basic residues" evidence="6">
    <location>
        <begin position="311"/>
        <end position="328"/>
    </location>
</feature>
<feature type="domain" description="SAP" evidence="7">
    <location>
        <begin position="593"/>
        <end position="627"/>
    </location>
</feature>
<feature type="region of interest" description="Disordered" evidence="6">
    <location>
        <begin position="271"/>
        <end position="346"/>
    </location>
</feature>
<dbReference type="GO" id="GO:0005634">
    <property type="term" value="C:nucleus"/>
    <property type="evidence" value="ECO:0007669"/>
    <property type="project" value="TreeGrafter"/>
</dbReference>
<protein>
    <recommendedName>
        <fullName evidence="7">SAP domain-containing protein</fullName>
    </recommendedName>
</protein>
<dbReference type="SUPFAM" id="SSF68906">
    <property type="entry name" value="SAP domain"/>
    <property type="match status" value="1"/>
</dbReference>
<dbReference type="SMART" id="SM01122">
    <property type="entry name" value="DBC1"/>
    <property type="match status" value="1"/>
</dbReference>
<evidence type="ECO:0000313" key="9">
    <source>
        <dbReference type="Proteomes" id="UP000789390"/>
    </source>
</evidence>
<keyword evidence="2" id="KW-0963">Cytoplasm</keyword>
<comment type="subcellular location">
    <subcellularLocation>
        <location evidence="1">Cytoplasm</location>
    </subcellularLocation>
</comment>
<evidence type="ECO:0000313" key="8">
    <source>
        <dbReference type="EMBL" id="CAH0111658.1"/>
    </source>
</evidence>
<dbReference type="PANTHER" id="PTHR14304:SF11">
    <property type="entry name" value="SAP DOMAIN-CONTAINING PROTEIN"/>
    <property type="match status" value="1"/>
</dbReference>
<sequence>MAHYNPSQKNPPWVRNNVQQQPMLAQQMTVQSVALSQPALTTTHLAAQNQIGQVQLTPAIQSHQVQIPLNQAHLLLNQQLTPANCTFGQVQINQAQLANIATSQHQATTHQTYFTPSISLQQNVGIPQGTIQIQPSSLVIPTSISTSIAPPGLAMPTTLSSVQNYTTTYALNRTCVSQQQQATVKQRVFSGLVTKVHENFGFIDEDVIFQASVVKGTAPQVGDRVLVEASYNGSMPFKWNATRVQVIAPPVVQQQQQQQPPLQKLLSSTTFSQNDMSKQANRDWSTRGRQTANDYRESDRLTPKSRDIRPRERRSRSNSRSPVRKRSRSPQNSPPPRRRNRVTPRYSVQIPKVSLDCREANLVELRRRYSHISVYWWVDSFPIHRPLPLDKPVSFHIFDKNIEPPFENAESSAVFEPSDADYAYSAKVMLLSLLPMDEFLRKCCPEDDKEDFVHPARLIRFLVGHRGKNETMAIGGPWSPSLDGADPKSDPQVLIRTAIRTCKALTGIDLSSCTQWYRFAEIRYHRVSSMKSRIESVLLFVPDVWSCVPTSSQWENIVQSYMQPSSDPMEEELKEELVIDPLKEASHHSKLEPKSLKFSELKSELEARNLSSKGMRTQLIPRLTIALKGEADEEKRKRDDAQLNEEEQQQQESSREDSLPADDADSIHRLDFVASPQILVHPSRTAKAGKFTCSLVSLSVLLDYRLEDTKEHTFEVSLFSELFNEMLMRDFGALVYRSVTNECLRKDKRDKKDDDDVDRKKKKEMGKIGNNNAPLLLAYCYFDLSHANYIASKDLEDLFLTLGLQLSRAQVRKLLQKVTTDDTLRYRKLIEKAVLISKEEDDQPTDVSLATSNKEVSLCEPTNGKEATANEQISQALILFNGVYVNVEQLLLRLEKSEESRRESEQQFKLAQSQLAICRSDLNKSTETNALLCRQLETEKLRSESTAEELVRTQESLNQYVQSINKIQSISSALLLSSKRGIKEEQTTSDSQLLDPEFLDKVEN</sequence>
<dbReference type="AlphaFoldDB" id="A0A8J2S6P7"/>
<organism evidence="8 9">
    <name type="scientific">Daphnia galeata</name>
    <dbReference type="NCBI Taxonomy" id="27404"/>
    <lineage>
        <taxon>Eukaryota</taxon>
        <taxon>Metazoa</taxon>
        <taxon>Ecdysozoa</taxon>
        <taxon>Arthropoda</taxon>
        <taxon>Crustacea</taxon>
        <taxon>Branchiopoda</taxon>
        <taxon>Diplostraca</taxon>
        <taxon>Cladocera</taxon>
        <taxon>Anomopoda</taxon>
        <taxon>Daphniidae</taxon>
        <taxon>Daphnia</taxon>
    </lineage>
</organism>
<dbReference type="InterPro" id="IPR036361">
    <property type="entry name" value="SAP_dom_sf"/>
</dbReference>
<evidence type="ECO:0000256" key="2">
    <source>
        <dbReference type="ARBA" id="ARBA00022490"/>
    </source>
</evidence>
<evidence type="ECO:0000256" key="4">
    <source>
        <dbReference type="ARBA" id="ARBA00023054"/>
    </source>
</evidence>
<evidence type="ECO:0000256" key="5">
    <source>
        <dbReference type="SAM" id="Coils"/>
    </source>
</evidence>
<name>A0A8J2S6P7_9CRUS</name>
<dbReference type="PANTHER" id="PTHR14304">
    <property type="entry name" value="CELL DIVISION CYCLE AND APOPTOSIS REGULATOR PROTEIN"/>
    <property type="match status" value="1"/>
</dbReference>
<feature type="coiled-coil region" evidence="5">
    <location>
        <begin position="887"/>
        <end position="914"/>
    </location>
</feature>
<evidence type="ECO:0000259" key="7">
    <source>
        <dbReference type="PROSITE" id="PS50800"/>
    </source>
</evidence>
<reference evidence="8" key="1">
    <citation type="submission" date="2021-11" db="EMBL/GenBank/DDBJ databases">
        <authorList>
            <person name="Schell T."/>
        </authorList>
    </citation>
    <scope>NUCLEOTIDE SEQUENCE</scope>
    <source>
        <strain evidence="8">M5</strain>
    </source>
</reference>
<feature type="region of interest" description="Disordered" evidence="6">
    <location>
        <begin position="984"/>
        <end position="1004"/>
    </location>
</feature>
<keyword evidence="9" id="KW-1185">Reference proteome</keyword>
<gene>
    <name evidence="8" type="ORF">DGAL_LOCUS15308</name>
</gene>
<proteinExistence type="predicted"/>
<accession>A0A8J2S6P7</accession>
<dbReference type="SMART" id="SM00513">
    <property type="entry name" value="SAP"/>
    <property type="match status" value="1"/>
</dbReference>
<dbReference type="InterPro" id="IPR025223">
    <property type="entry name" value="S1-like_RNA-bd_dom"/>
</dbReference>
<comment type="caution">
    <text evidence="8">The sequence shown here is derived from an EMBL/GenBank/DDBJ whole genome shotgun (WGS) entry which is preliminary data.</text>
</comment>
<dbReference type="PROSITE" id="PS50800">
    <property type="entry name" value="SAP"/>
    <property type="match status" value="1"/>
</dbReference>
<feature type="region of interest" description="Disordered" evidence="6">
    <location>
        <begin position="630"/>
        <end position="662"/>
    </location>
</feature>
<dbReference type="Pfam" id="PF14443">
    <property type="entry name" value="DBC1"/>
    <property type="match status" value="1"/>
</dbReference>
<dbReference type="Gene3D" id="1.10.720.30">
    <property type="entry name" value="SAP domain"/>
    <property type="match status" value="1"/>
</dbReference>
<evidence type="ECO:0000256" key="1">
    <source>
        <dbReference type="ARBA" id="ARBA00004496"/>
    </source>
</evidence>
<dbReference type="InterPro" id="IPR025224">
    <property type="entry name" value="CCAR1/CCAR2"/>
</dbReference>
<dbReference type="GO" id="GO:0005737">
    <property type="term" value="C:cytoplasm"/>
    <property type="evidence" value="ECO:0007669"/>
    <property type="project" value="UniProtKB-SubCell"/>
</dbReference>
<feature type="compositionally biased region" description="Basic and acidic residues" evidence="6">
    <location>
        <begin position="630"/>
        <end position="641"/>
    </location>
</feature>
<dbReference type="InterPro" id="IPR003034">
    <property type="entry name" value="SAP_dom"/>
</dbReference>
<keyword evidence="4 5" id="KW-0175">Coiled coil</keyword>
<evidence type="ECO:0000256" key="3">
    <source>
        <dbReference type="ARBA" id="ARBA00022553"/>
    </source>
</evidence>
<dbReference type="EMBL" id="CAKKLH010000315">
    <property type="protein sequence ID" value="CAH0111658.1"/>
    <property type="molecule type" value="Genomic_DNA"/>
</dbReference>
<dbReference type="Pfam" id="PF19256">
    <property type="entry name" value="LAIKA"/>
    <property type="match status" value="1"/>
</dbReference>
<dbReference type="Pfam" id="PF14444">
    <property type="entry name" value="S1-like"/>
    <property type="match status" value="1"/>
</dbReference>
<keyword evidence="3" id="KW-0597">Phosphoprotein</keyword>
<feature type="compositionally biased region" description="Basic and acidic residues" evidence="6">
    <location>
        <begin position="294"/>
        <end position="310"/>
    </location>
</feature>
<dbReference type="OrthoDB" id="21006at2759"/>
<evidence type="ECO:0000256" key="6">
    <source>
        <dbReference type="SAM" id="MobiDB-lite"/>
    </source>
</evidence>
<dbReference type="InterPro" id="IPR045353">
    <property type="entry name" value="LAIKA"/>
</dbReference>
<dbReference type="Proteomes" id="UP000789390">
    <property type="component" value="Unassembled WGS sequence"/>
</dbReference>
<dbReference type="GO" id="GO:0006355">
    <property type="term" value="P:regulation of DNA-templated transcription"/>
    <property type="evidence" value="ECO:0007669"/>
    <property type="project" value="InterPro"/>
</dbReference>
<dbReference type="InterPro" id="IPR025954">
    <property type="entry name" value="DBC1/CARP1_inactive_NUDIX"/>
</dbReference>